<evidence type="ECO:0000313" key="2">
    <source>
        <dbReference type="Proteomes" id="UP000579153"/>
    </source>
</evidence>
<sequence>MVGALGAGLPAAFDQGIGHVMEEVGDLAGDDVSADGDHAPAAAAKLLAAVRVALLVGG</sequence>
<evidence type="ECO:0000313" key="1">
    <source>
        <dbReference type="EMBL" id="MBB5774462.1"/>
    </source>
</evidence>
<accession>A0A7W9L8E1</accession>
<keyword evidence="2" id="KW-1185">Reference proteome</keyword>
<proteinExistence type="predicted"/>
<reference evidence="1 2" key="1">
    <citation type="submission" date="2020-08" db="EMBL/GenBank/DDBJ databases">
        <title>Sequencing the genomes of 1000 actinobacteria strains.</title>
        <authorList>
            <person name="Klenk H.-P."/>
        </authorList>
    </citation>
    <scope>NUCLEOTIDE SEQUENCE [LARGE SCALE GENOMIC DNA]</scope>
    <source>
        <strain evidence="1 2">DSM 45507</strain>
    </source>
</reference>
<organism evidence="1 2">
    <name type="scientific">Nonomuraea jabiensis</name>
    <dbReference type="NCBI Taxonomy" id="882448"/>
    <lineage>
        <taxon>Bacteria</taxon>
        <taxon>Bacillati</taxon>
        <taxon>Actinomycetota</taxon>
        <taxon>Actinomycetes</taxon>
        <taxon>Streptosporangiales</taxon>
        <taxon>Streptosporangiaceae</taxon>
        <taxon>Nonomuraea</taxon>
    </lineage>
</organism>
<comment type="caution">
    <text evidence="1">The sequence shown here is derived from an EMBL/GenBank/DDBJ whole genome shotgun (WGS) entry which is preliminary data.</text>
</comment>
<protein>
    <submittedName>
        <fullName evidence="1">Uncharacterized protein YjbJ (UPF0337 family)</fullName>
    </submittedName>
</protein>
<gene>
    <name evidence="1" type="ORF">HD596_001218</name>
</gene>
<dbReference type="Proteomes" id="UP000579153">
    <property type="component" value="Unassembled WGS sequence"/>
</dbReference>
<dbReference type="EMBL" id="JACHMB010000001">
    <property type="protein sequence ID" value="MBB5774462.1"/>
    <property type="molecule type" value="Genomic_DNA"/>
</dbReference>
<name>A0A7W9L8E1_9ACTN</name>
<dbReference type="AlphaFoldDB" id="A0A7W9L8E1"/>